<protein>
    <recommendedName>
        <fullName evidence="8 9">Phosphoglucosamine mutase</fullName>
        <ecNumber evidence="7 9">5.4.2.10</ecNumber>
    </recommendedName>
</protein>
<dbReference type="Proteomes" id="UP000192790">
    <property type="component" value="Unassembled WGS sequence"/>
</dbReference>
<dbReference type="FunFam" id="3.40.120.10:FF:000001">
    <property type="entry name" value="Phosphoglucosamine mutase"/>
    <property type="match status" value="1"/>
</dbReference>
<dbReference type="SUPFAM" id="SSF55957">
    <property type="entry name" value="Phosphoglucomutase, C-terminal domain"/>
    <property type="match status" value="1"/>
</dbReference>
<accession>A0A1W1ZSL8</accession>
<dbReference type="PANTHER" id="PTHR42946:SF1">
    <property type="entry name" value="PHOSPHOGLUCOMUTASE (ALPHA-D-GLUCOSE-1,6-BISPHOSPHATE-DEPENDENT)"/>
    <property type="match status" value="1"/>
</dbReference>
<reference evidence="16 17" key="1">
    <citation type="submission" date="2017-04" db="EMBL/GenBank/DDBJ databases">
        <authorList>
            <person name="Afonso C.L."/>
            <person name="Miller P.J."/>
            <person name="Scott M.A."/>
            <person name="Spackman E."/>
            <person name="Goraichik I."/>
            <person name="Dimitrov K.M."/>
            <person name="Suarez D.L."/>
            <person name="Swayne D.E."/>
        </authorList>
    </citation>
    <scope>NUCLEOTIDE SEQUENCE [LARGE SCALE GENOMIC DNA]</scope>
    <source>
        <strain evidence="16 17">DSM 12816</strain>
    </source>
</reference>
<dbReference type="CDD" id="cd05802">
    <property type="entry name" value="GlmM"/>
    <property type="match status" value="1"/>
</dbReference>
<sequence>MGKLFGTDGIRGVVNEGLDAALAFRAGQAAAIVLGEEKHGRALFLIGKDTRISSDMLENALTAGLCSCGADVLRLGVMPTPAVAYLTVHLKGDAGVVISASHNPFEHNGIKIFNGQGFKLSDRLEEKIEELILSGKPLPVKTRGELGRVRDGGEKEIRTYIGHLASTLEEEPAGLHLAVDCANGAASRMARELFSRFPLEADFINDEPDGVNINDGCGSTHLEGLSRRVKEGGYDLGIAFDGDADRCLVVDEKGRAVDGDRIMAVCGQAMKKRGRLAGDTIVATVMSNLGFHKFAESAGIRLECTDVGDRNVLERMLEGGFVLGGEQSGHLIFLEHATTGDGQLAALQFLSVLCASGKRVSELVSQVPQYPQVLVNVPVSGDREAKSRLMNSPVLRERILKEEKALGGDGRILVRPSGTEALIRVMVEAGESNTAKKCAEDLAKVIKILDAGGKC</sequence>
<comment type="catalytic activity">
    <reaction evidence="6 9 11">
        <text>alpha-D-glucosamine 1-phosphate = D-glucosamine 6-phosphate</text>
        <dbReference type="Rhea" id="RHEA:23424"/>
        <dbReference type="ChEBI" id="CHEBI:58516"/>
        <dbReference type="ChEBI" id="CHEBI:58725"/>
        <dbReference type="EC" id="5.4.2.10"/>
    </reaction>
</comment>
<dbReference type="Pfam" id="PF00408">
    <property type="entry name" value="PGM_PMM_IV"/>
    <property type="match status" value="1"/>
</dbReference>
<dbReference type="Pfam" id="PF02880">
    <property type="entry name" value="PGM_PMM_III"/>
    <property type="match status" value="1"/>
</dbReference>
<evidence type="ECO:0000313" key="16">
    <source>
        <dbReference type="EMBL" id="SMC51068.1"/>
    </source>
</evidence>
<dbReference type="GO" id="GO:0009252">
    <property type="term" value="P:peptidoglycan biosynthetic process"/>
    <property type="evidence" value="ECO:0007669"/>
    <property type="project" value="TreeGrafter"/>
</dbReference>
<evidence type="ECO:0000256" key="11">
    <source>
        <dbReference type="RuleBase" id="RU004327"/>
    </source>
</evidence>
<dbReference type="InterPro" id="IPR005845">
    <property type="entry name" value="A-D-PHexomutase_a/b/a-II"/>
</dbReference>
<dbReference type="GO" id="GO:0004615">
    <property type="term" value="F:phosphomannomutase activity"/>
    <property type="evidence" value="ECO:0007669"/>
    <property type="project" value="TreeGrafter"/>
</dbReference>
<dbReference type="FunFam" id="3.40.120.10:FF:000002">
    <property type="entry name" value="Phosphoglucosamine mutase"/>
    <property type="match status" value="1"/>
</dbReference>
<dbReference type="PANTHER" id="PTHR42946">
    <property type="entry name" value="PHOSPHOHEXOSE MUTASE"/>
    <property type="match status" value="1"/>
</dbReference>
<dbReference type="PROSITE" id="PS00710">
    <property type="entry name" value="PGM_PMM"/>
    <property type="match status" value="1"/>
</dbReference>
<evidence type="ECO:0000256" key="7">
    <source>
        <dbReference type="ARBA" id="ARBA00066330"/>
    </source>
</evidence>
<feature type="binding site" description="via phosphate group" evidence="9">
    <location>
        <position position="101"/>
    </location>
    <ligand>
        <name>Mg(2+)</name>
        <dbReference type="ChEBI" id="CHEBI:18420"/>
    </ligand>
</feature>
<keyword evidence="4 9" id="KW-0460">Magnesium</keyword>
<feature type="domain" description="Alpha-D-phosphohexomutase C-terminal" evidence="12">
    <location>
        <begin position="374"/>
        <end position="444"/>
    </location>
</feature>
<dbReference type="AlphaFoldDB" id="A0A1W1ZSL8"/>
<evidence type="ECO:0000313" key="17">
    <source>
        <dbReference type="Proteomes" id="UP000192790"/>
    </source>
</evidence>
<dbReference type="SUPFAM" id="SSF53738">
    <property type="entry name" value="Phosphoglucomutase, first 3 domains"/>
    <property type="match status" value="3"/>
</dbReference>
<feature type="modified residue" description="Phosphoserine" evidence="9">
    <location>
        <position position="101"/>
    </location>
</feature>
<dbReference type="FunFam" id="3.30.310.50:FF:000001">
    <property type="entry name" value="Phosphoglucosamine mutase"/>
    <property type="match status" value="1"/>
</dbReference>
<evidence type="ECO:0000256" key="1">
    <source>
        <dbReference type="ARBA" id="ARBA00010231"/>
    </source>
</evidence>
<dbReference type="EC" id="5.4.2.10" evidence="7 9"/>
<dbReference type="Pfam" id="PF02878">
    <property type="entry name" value="PGM_PMM_I"/>
    <property type="match status" value="1"/>
</dbReference>
<dbReference type="GO" id="GO:0005975">
    <property type="term" value="P:carbohydrate metabolic process"/>
    <property type="evidence" value="ECO:0007669"/>
    <property type="project" value="InterPro"/>
</dbReference>
<dbReference type="InterPro" id="IPR005843">
    <property type="entry name" value="A-D-PHexomutase_C"/>
</dbReference>
<comment type="function">
    <text evidence="9 11">Catalyzes the conversion of glucosamine-6-phosphate to glucosamine-1-phosphate.</text>
</comment>
<dbReference type="InterPro" id="IPR005846">
    <property type="entry name" value="A-D-PHexomutase_a/b/a-III"/>
</dbReference>
<keyword evidence="5 9" id="KW-0413">Isomerase</keyword>
<dbReference type="NCBIfam" id="TIGR01455">
    <property type="entry name" value="glmM"/>
    <property type="match status" value="1"/>
</dbReference>
<keyword evidence="17" id="KW-1185">Reference proteome</keyword>
<feature type="domain" description="Alpha-D-phosphohexomutase alpha/beta/alpha" evidence="15">
    <location>
        <begin position="258"/>
        <end position="369"/>
    </location>
</feature>
<comment type="PTM">
    <text evidence="9">Activated by phosphorylation.</text>
</comment>
<dbReference type="HAMAP" id="MF_01554_B">
    <property type="entry name" value="GlmM_B"/>
    <property type="match status" value="1"/>
</dbReference>
<evidence type="ECO:0000256" key="9">
    <source>
        <dbReference type="HAMAP-Rule" id="MF_01554"/>
    </source>
</evidence>
<feature type="domain" description="Alpha-D-phosphohexomutase alpha/beta/alpha" evidence="13">
    <location>
        <begin position="3"/>
        <end position="134"/>
    </location>
</feature>
<evidence type="ECO:0000256" key="4">
    <source>
        <dbReference type="ARBA" id="ARBA00022842"/>
    </source>
</evidence>
<proteinExistence type="inferred from homology"/>
<dbReference type="Gene3D" id="3.40.120.10">
    <property type="entry name" value="Alpha-D-Glucose-1,6-Bisphosphate, subunit A, domain 3"/>
    <property type="match status" value="3"/>
</dbReference>
<dbReference type="InterPro" id="IPR006352">
    <property type="entry name" value="GlmM_bact"/>
</dbReference>
<dbReference type="InterPro" id="IPR050060">
    <property type="entry name" value="Phosphoglucosamine_mutase"/>
</dbReference>
<gene>
    <name evidence="9" type="primary">glmM</name>
    <name evidence="16" type="ORF">SAMN02745168_1321</name>
</gene>
<dbReference type="Pfam" id="PF02879">
    <property type="entry name" value="PGM_PMM_II"/>
    <property type="match status" value="1"/>
</dbReference>
<feature type="binding site" evidence="9">
    <location>
        <position position="243"/>
    </location>
    <ligand>
        <name>Mg(2+)</name>
        <dbReference type="ChEBI" id="CHEBI:18420"/>
    </ligand>
</feature>
<dbReference type="GO" id="GO:0005829">
    <property type="term" value="C:cytosol"/>
    <property type="evidence" value="ECO:0007669"/>
    <property type="project" value="TreeGrafter"/>
</dbReference>
<evidence type="ECO:0000259" key="13">
    <source>
        <dbReference type="Pfam" id="PF02878"/>
    </source>
</evidence>
<comment type="similarity">
    <text evidence="1 9 10">Belongs to the phosphohexose mutase family.</text>
</comment>
<feature type="binding site" evidence="9">
    <location>
        <position position="245"/>
    </location>
    <ligand>
        <name>Mg(2+)</name>
        <dbReference type="ChEBI" id="CHEBI:18420"/>
    </ligand>
</feature>
<dbReference type="EMBL" id="FWXW01000002">
    <property type="protein sequence ID" value="SMC51068.1"/>
    <property type="molecule type" value="Genomic_DNA"/>
</dbReference>
<evidence type="ECO:0000256" key="6">
    <source>
        <dbReference type="ARBA" id="ARBA00050364"/>
    </source>
</evidence>
<evidence type="ECO:0000256" key="10">
    <source>
        <dbReference type="RuleBase" id="RU004326"/>
    </source>
</evidence>
<dbReference type="InterPro" id="IPR005844">
    <property type="entry name" value="A-D-PHexomutase_a/b/a-I"/>
</dbReference>
<dbReference type="Gene3D" id="3.30.310.50">
    <property type="entry name" value="Alpha-D-phosphohexomutase, C-terminal domain"/>
    <property type="match status" value="1"/>
</dbReference>
<evidence type="ECO:0000256" key="8">
    <source>
        <dbReference type="ARBA" id="ARBA00068193"/>
    </source>
</evidence>
<dbReference type="InterPro" id="IPR016055">
    <property type="entry name" value="A-D-PHexomutase_a/b/a-I/II/III"/>
</dbReference>
<organism evidence="16 17">
    <name type="scientific">Papillibacter cinnamivorans DSM 12816</name>
    <dbReference type="NCBI Taxonomy" id="1122930"/>
    <lineage>
        <taxon>Bacteria</taxon>
        <taxon>Bacillati</taxon>
        <taxon>Bacillota</taxon>
        <taxon>Clostridia</taxon>
        <taxon>Eubacteriales</taxon>
        <taxon>Oscillospiraceae</taxon>
        <taxon>Papillibacter</taxon>
    </lineage>
</organism>
<evidence type="ECO:0000259" key="15">
    <source>
        <dbReference type="Pfam" id="PF02880"/>
    </source>
</evidence>
<evidence type="ECO:0000256" key="5">
    <source>
        <dbReference type="ARBA" id="ARBA00023235"/>
    </source>
</evidence>
<dbReference type="PRINTS" id="PR00509">
    <property type="entry name" value="PGMPMM"/>
</dbReference>
<name>A0A1W1ZSL8_9FIRM</name>
<evidence type="ECO:0000259" key="12">
    <source>
        <dbReference type="Pfam" id="PF00408"/>
    </source>
</evidence>
<dbReference type="RefSeq" id="WP_084233921.1">
    <property type="nucleotide sequence ID" value="NZ_FWXW01000002.1"/>
</dbReference>
<keyword evidence="2 9" id="KW-0597">Phosphoprotein</keyword>
<dbReference type="GO" id="GO:0008966">
    <property type="term" value="F:phosphoglucosamine mutase activity"/>
    <property type="evidence" value="ECO:0007669"/>
    <property type="project" value="UniProtKB-UniRule"/>
</dbReference>
<dbReference type="GO" id="GO:0006048">
    <property type="term" value="P:UDP-N-acetylglucosamine biosynthetic process"/>
    <property type="evidence" value="ECO:0007669"/>
    <property type="project" value="TreeGrafter"/>
</dbReference>
<dbReference type="InterPro" id="IPR016066">
    <property type="entry name" value="A-D-PHexomutase_CS"/>
</dbReference>
<evidence type="ECO:0000259" key="14">
    <source>
        <dbReference type="Pfam" id="PF02879"/>
    </source>
</evidence>
<dbReference type="STRING" id="1122930.SAMN02745168_1321"/>
<evidence type="ECO:0000256" key="3">
    <source>
        <dbReference type="ARBA" id="ARBA00022723"/>
    </source>
</evidence>
<feature type="binding site" evidence="9">
    <location>
        <position position="241"/>
    </location>
    <ligand>
        <name>Mg(2+)</name>
        <dbReference type="ChEBI" id="CHEBI:18420"/>
    </ligand>
</feature>
<dbReference type="InterPro" id="IPR005841">
    <property type="entry name" value="Alpha-D-phosphohexomutase_SF"/>
</dbReference>
<comment type="cofactor">
    <cofactor evidence="9">
        <name>Mg(2+)</name>
        <dbReference type="ChEBI" id="CHEBI:18420"/>
    </cofactor>
    <text evidence="9">Binds 1 Mg(2+) ion per subunit.</text>
</comment>
<dbReference type="InterPro" id="IPR036900">
    <property type="entry name" value="A-D-PHexomutase_C_sf"/>
</dbReference>
<feature type="active site" description="Phosphoserine intermediate" evidence="9">
    <location>
        <position position="101"/>
    </location>
</feature>
<keyword evidence="3 9" id="KW-0479">Metal-binding</keyword>
<feature type="domain" description="Alpha-D-phosphohexomutase alpha/beta/alpha" evidence="14">
    <location>
        <begin position="159"/>
        <end position="254"/>
    </location>
</feature>
<dbReference type="GO" id="GO:0000287">
    <property type="term" value="F:magnesium ion binding"/>
    <property type="evidence" value="ECO:0007669"/>
    <property type="project" value="UniProtKB-UniRule"/>
</dbReference>
<evidence type="ECO:0000256" key="2">
    <source>
        <dbReference type="ARBA" id="ARBA00022553"/>
    </source>
</evidence>
<dbReference type="OrthoDB" id="9806956at2"/>